<evidence type="ECO:0000313" key="1">
    <source>
        <dbReference type="EMBL" id="QCQ65307.1"/>
    </source>
</evidence>
<dbReference type="EMBL" id="MK796797">
    <property type="protein sequence ID" value="QCQ65307.1"/>
    <property type="molecule type" value="Genomic_DNA"/>
</dbReference>
<accession>A0A4P8NLM0</accession>
<dbReference type="RefSeq" id="YP_010676976.1">
    <property type="nucleotide sequence ID" value="NC_071016.1"/>
</dbReference>
<dbReference type="GeneID" id="77953342"/>
<proteinExistence type="predicted"/>
<dbReference type="KEGG" id="vg:77953342"/>
<keyword evidence="2" id="KW-1185">Reference proteome</keyword>
<sequence length="58" mass="6382">MKVLAVIAAVALFGLVGQMDYEDAVNQEARYCDMVEAGHWPAFNKNVSCDNSFKVEGE</sequence>
<name>A0A4P8NLM0_9CAUD</name>
<organism evidence="1 2">
    <name type="scientific">Shewanella phage X14</name>
    <dbReference type="NCBI Taxonomy" id="2576871"/>
    <lineage>
        <taxon>Viruses</taxon>
        <taxon>Duplodnaviria</taxon>
        <taxon>Heunggongvirae</taxon>
        <taxon>Uroviricota</taxon>
        <taxon>Caudoviricetes</taxon>
        <taxon>Bocovirus</taxon>
        <taxon>Bocovirus X14</taxon>
    </lineage>
</organism>
<evidence type="ECO:0000313" key="2">
    <source>
        <dbReference type="Proteomes" id="UP000300340"/>
    </source>
</evidence>
<dbReference type="Proteomes" id="UP000300340">
    <property type="component" value="Segment"/>
</dbReference>
<protein>
    <submittedName>
        <fullName evidence="1">Uncharacterized protein</fullName>
    </submittedName>
</protein>
<reference evidence="1 2" key="1">
    <citation type="submission" date="2019-04" db="EMBL/GenBank/DDBJ databases">
        <title>Characterization and complete genome sequence analysis of a novel Podoviridae phage X14.</title>
        <authorList>
            <person name="Liu Y."/>
        </authorList>
    </citation>
    <scope>NUCLEOTIDE SEQUENCE [LARGE SCALE GENOMIC DNA]</scope>
</reference>